<dbReference type="SUPFAM" id="SSF55920">
    <property type="entry name" value="Creatinase/aminopeptidase"/>
    <property type="match status" value="2"/>
</dbReference>
<dbReference type="NCBIfam" id="TIGR00500">
    <property type="entry name" value="met_pdase_I"/>
    <property type="match status" value="1"/>
</dbReference>
<organism evidence="8 9">
    <name type="scientific">Candidatus Sungbacteria bacterium RIFCSPLOWO2_12_FULL_41_11</name>
    <dbReference type="NCBI Taxonomy" id="1802286"/>
    <lineage>
        <taxon>Bacteria</taxon>
        <taxon>Candidatus Sungiibacteriota</taxon>
    </lineage>
</organism>
<dbReference type="Pfam" id="PF00557">
    <property type="entry name" value="Peptidase_M24"/>
    <property type="match status" value="2"/>
</dbReference>
<dbReference type="EC" id="3.4.11.18" evidence="6"/>
<feature type="binding site" evidence="6">
    <location>
        <position position="266"/>
    </location>
    <ligand>
        <name>a divalent metal cation</name>
        <dbReference type="ChEBI" id="CHEBI:60240"/>
        <label>2</label>
        <note>catalytic</note>
    </ligand>
</feature>
<dbReference type="InterPro" id="IPR000994">
    <property type="entry name" value="Pept_M24"/>
</dbReference>
<dbReference type="HAMAP" id="MF_01974">
    <property type="entry name" value="MetAP_1"/>
    <property type="match status" value="1"/>
</dbReference>
<name>A0A1G2LQQ1_9BACT</name>
<evidence type="ECO:0000256" key="6">
    <source>
        <dbReference type="HAMAP-Rule" id="MF_01974"/>
    </source>
</evidence>
<evidence type="ECO:0000256" key="3">
    <source>
        <dbReference type="ARBA" id="ARBA00022670"/>
    </source>
</evidence>
<keyword evidence="5 6" id="KW-0378">Hydrolase</keyword>
<dbReference type="AlphaFoldDB" id="A0A1G2LQQ1"/>
<keyword evidence="3 6" id="KW-0645">Protease</keyword>
<dbReference type="GO" id="GO:0005829">
    <property type="term" value="C:cytosol"/>
    <property type="evidence" value="ECO:0007669"/>
    <property type="project" value="TreeGrafter"/>
</dbReference>
<keyword evidence="4 6" id="KW-0479">Metal-binding</keyword>
<feature type="binding site" evidence="6">
    <location>
        <position position="100"/>
    </location>
    <ligand>
        <name>a divalent metal cation</name>
        <dbReference type="ChEBI" id="CHEBI:60240"/>
        <label>1</label>
    </ligand>
</feature>
<comment type="function">
    <text evidence="1 6">Removes the N-terminal methionine from nascent proteins. The N-terminal methionine is often cleaved when the second residue in the primary sequence is small and uncharged (Met-Ala-, Cys, Gly, Pro, Ser, Thr, or Val). Requires deformylation of the N(alpha)-formylated initiator methionine before it can be hydrolyzed.</text>
</comment>
<comment type="catalytic activity">
    <reaction evidence="6">
        <text>Release of N-terminal amino acids, preferentially methionine, from peptides and arylamides.</text>
        <dbReference type="EC" id="3.4.11.18"/>
    </reaction>
</comment>
<feature type="domain" description="Peptidase M24" evidence="7">
    <location>
        <begin position="134"/>
        <end position="271"/>
    </location>
</feature>
<dbReference type="GO" id="GO:0070006">
    <property type="term" value="F:metalloaminopeptidase activity"/>
    <property type="evidence" value="ECO:0007669"/>
    <property type="project" value="UniProtKB-UniRule"/>
</dbReference>
<protein>
    <recommendedName>
        <fullName evidence="6">Methionine aminopeptidase</fullName>
        <shortName evidence="6">MAP</shortName>
        <shortName evidence="6">MetAP</shortName>
        <ecNumber evidence="6">3.4.11.18</ecNumber>
    </recommendedName>
    <alternativeName>
        <fullName evidence="6">Peptidase M</fullName>
    </alternativeName>
</protein>
<dbReference type="InterPro" id="IPR002467">
    <property type="entry name" value="Pept_M24A_MAP1"/>
</dbReference>
<dbReference type="GO" id="GO:0004239">
    <property type="term" value="F:initiator methionyl aminopeptidase activity"/>
    <property type="evidence" value="ECO:0007669"/>
    <property type="project" value="UniProtKB-UniRule"/>
</dbReference>
<feature type="binding site" evidence="6">
    <location>
        <position position="235"/>
    </location>
    <ligand>
        <name>a divalent metal cation</name>
        <dbReference type="ChEBI" id="CHEBI:60240"/>
        <label>2</label>
        <note>catalytic</note>
    </ligand>
</feature>
<feature type="domain" description="Peptidase M24" evidence="7">
    <location>
        <begin position="11"/>
        <end position="105"/>
    </location>
</feature>
<evidence type="ECO:0000313" key="9">
    <source>
        <dbReference type="Proteomes" id="UP000177171"/>
    </source>
</evidence>
<dbReference type="Proteomes" id="UP000177171">
    <property type="component" value="Unassembled WGS sequence"/>
</dbReference>
<proteinExistence type="inferred from homology"/>
<feature type="binding site" evidence="6">
    <location>
        <position position="209"/>
    </location>
    <ligand>
        <name>substrate</name>
    </ligand>
</feature>
<dbReference type="InterPro" id="IPR036005">
    <property type="entry name" value="Creatinase/aminopeptidase-like"/>
</dbReference>
<dbReference type="PANTHER" id="PTHR43330:SF27">
    <property type="entry name" value="METHIONINE AMINOPEPTIDASE"/>
    <property type="match status" value="1"/>
</dbReference>
<evidence type="ECO:0000256" key="5">
    <source>
        <dbReference type="ARBA" id="ARBA00022801"/>
    </source>
</evidence>
<dbReference type="Gene3D" id="3.90.230.10">
    <property type="entry name" value="Creatinase/methionine aminopeptidase superfamily"/>
    <property type="match status" value="1"/>
</dbReference>
<evidence type="ECO:0000256" key="2">
    <source>
        <dbReference type="ARBA" id="ARBA00022438"/>
    </source>
</evidence>
<evidence type="ECO:0000256" key="1">
    <source>
        <dbReference type="ARBA" id="ARBA00002521"/>
    </source>
</evidence>
<sequence>MIVKTQDEIDTLRECGHRLAKILDKVVKAVKPGVSAKDLDRLAESLILSQGGEPVFKGYKIKEEKRAYPASLCVSINDEIVHGIPLEKKIIKEGDIVGLDIGMKWPSAKIPNPKSQIPNDLFRHSEAEGRRISEGLITDMAVTVGVGKISQEAEKLLRSTKESLGIGISILRPGVKLGDLGFIIRKHLEKNNLSIIRDLCGHGVGKELHEEPMVLNYGKKGTGLELREGMVIAIEPMASLGDWKIKVDSDGWTIRTADKSLAAHFEHTVVIIKNGAEVLTKIK</sequence>
<comment type="similarity">
    <text evidence="6">Belongs to the peptidase M24A family. Methionine aminopeptidase type 1 subfamily.</text>
</comment>
<evidence type="ECO:0000259" key="7">
    <source>
        <dbReference type="Pfam" id="PF00557"/>
    </source>
</evidence>
<feature type="binding site" evidence="6">
    <location>
        <position position="139"/>
    </location>
    <ligand>
        <name>a divalent metal cation</name>
        <dbReference type="ChEBI" id="CHEBI:60240"/>
        <label>2</label>
        <note>catalytic</note>
    </ligand>
</feature>
<reference evidence="8 9" key="1">
    <citation type="journal article" date="2016" name="Nat. Commun.">
        <title>Thousands of microbial genomes shed light on interconnected biogeochemical processes in an aquifer system.</title>
        <authorList>
            <person name="Anantharaman K."/>
            <person name="Brown C.T."/>
            <person name="Hug L.A."/>
            <person name="Sharon I."/>
            <person name="Castelle C.J."/>
            <person name="Probst A.J."/>
            <person name="Thomas B.C."/>
            <person name="Singh A."/>
            <person name="Wilkins M.J."/>
            <person name="Karaoz U."/>
            <person name="Brodie E.L."/>
            <person name="Williams K.H."/>
            <person name="Hubbard S.S."/>
            <person name="Banfield J.F."/>
        </authorList>
    </citation>
    <scope>NUCLEOTIDE SEQUENCE [LARGE SCALE GENOMIC DNA]</scope>
</reference>
<dbReference type="PANTHER" id="PTHR43330">
    <property type="entry name" value="METHIONINE AMINOPEPTIDASE"/>
    <property type="match status" value="1"/>
</dbReference>
<feature type="binding site" evidence="6">
    <location>
        <position position="202"/>
    </location>
    <ligand>
        <name>a divalent metal cation</name>
        <dbReference type="ChEBI" id="CHEBI:60240"/>
        <label>2</label>
        <note>catalytic</note>
    </ligand>
</feature>
<dbReference type="GO" id="GO:0006508">
    <property type="term" value="P:proteolysis"/>
    <property type="evidence" value="ECO:0007669"/>
    <property type="project" value="UniProtKB-KW"/>
</dbReference>
<dbReference type="EMBL" id="MHQY01000015">
    <property type="protein sequence ID" value="OHA13936.1"/>
    <property type="molecule type" value="Genomic_DNA"/>
</dbReference>
<gene>
    <name evidence="6" type="primary">map</name>
    <name evidence="8" type="ORF">A3G49_01710</name>
</gene>
<evidence type="ECO:0000256" key="4">
    <source>
        <dbReference type="ARBA" id="ARBA00022723"/>
    </source>
</evidence>
<accession>A0A1G2LQQ1</accession>
<keyword evidence="2 6" id="KW-0031">Aminopeptidase</keyword>
<comment type="subunit">
    <text evidence="6">Monomer.</text>
</comment>
<comment type="cofactor">
    <cofactor evidence="6">
        <name>Co(2+)</name>
        <dbReference type="ChEBI" id="CHEBI:48828"/>
    </cofactor>
    <cofactor evidence="6">
        <name>Zn(2+)</name>
        <dbReference type="ChEBI" id="CHEBI:29105"/>
    </cofactor>
    <cofactor evidence="6">
        <name>Mn(2+)</name>
        <dbReference type="ChEBI" id="CHEBI:29035"/>
    </cofactor>
    <cofactor evidence="6">
        <name>Fe(2+)</name>
        <dbReference type="ChEBI" id="CHEBI:29033"/>
    </cofactor>
    <text evidence="6">Binds 2 divalent metal cations per subunit. Has a high-affinity and a low affinity metal-binding site. The true nature of the physiological cofactor is under debate. The enzyme is active with cobalt, zinc, manganese or divalent iron ions. Most likely, methionine aminopeptidases function as mononuclear Fe(2+)-metalloproteases under physiological conditions, and the catalytically relevant metal-binding site has been assigned to the histidine-containing high-affinity site.</text>
</comment>
<dbReference type="GO" id="GO:0046872">
    <property type="term" value="F:metal ion binding"/>
    <property type="evidence" value="ECO:0007669"/>
    <property type="project" value="UniProtKB-UniRule"/>
</dbReference>
<feature type="binding site" evidence="6">
    <location>
        <position position="82"/>
    </location>
    <ligand>
        <name>substrate</name>
    </ligand>
</feature>
<feature type="binding site" evidence="6">
    <location>
        <position position="139"/>
    </location>
    <ligand>
        <name>a divalent metal cation</name>
        <dbReference type="ChEBI" id="CHEBI:60240"/>
        <label>1</label>
    </ligand>
</feature>
<evidence type="ECO:0000313" key="8">
    <source>
        <dbReference type="EMBL" id="OHA13936.1"/>
    </source>
</evidence>
<comment type="caution">
    <text evidence="8">The sequence shown here is derived from an EMBL/GenBank/DDBJ whole genome shotgun (WGS) entry which is preliminary data.</text>
</comment>
<dbReference type="CDD" id="cd01086">
    <property type="entry name" value="MetAP1"/>
    <property type="match status" value="1"/>
</dbReference>
<feature type="binding site" evidence="6">
    <location>
        <position position="266"/>
    </location>
    <ligand>
        <name>a divalent metal cation</name>
        <dbReference type="ChEBI" id="CHEBI:60240"/>
        <label>1</label>
    </ligand>
</feature>